<feature type="domain" description="HTH lysR-type" evidence="5">
    <location>
        <begin position="1"/>
        <end position="60"/>
    </location>
</feature>
<dbReference type="InterPro" id="IPR000847">
    <property type="entry name" value="LysR_HTH_N"/>
</dbReference>
<evidence type="ECO:0000313" key="7">
    <source>
        <dbReference type="Proteomes" id="UP000290889"/>
    </source>
</evidence>
<evidence type="ECO:0000313" key="6">
    <source>
        <dbReference type="EMBL" id="QBA65123.1"/>
    </source>
</evidence>
<dbReference type="RefSeq" id="WP_129606056.1">
    <property type="nucleotide sequence ID" value="NZ_CP035544.1"/>
</dbReference>
<dbReference type="SUPFAM" id="SSF46785">
    <property type="entry name" value="Winged helix' DNA-binding domain"/>
    <property type="match status" value="1"/>
</dbReference>
<dbReference type="Gene3D" id="3.40.190.10">
    <property type="entry name" value="Periplasmic binding protein-like II"/>
    <property type="match status" value="2"/>
</dbReference>
<evidence type="ECO:0000256" key="4">
    <source>
        <dbReference type="ARBA" id="ARBA00023163"/>
    </source>
</evidence>
<dbReference type="InterPro" id="IPR036388">
    <property type="entry name" value="WH-like_DNA-bd_sf"/>
</dbReference>
<dbReference type="PANTHER" id="PTHR30126">
    <property type="entry name" value="HTH-TYPE TRANSCRIPTIONAL REGULATOR"/>
    <property type="match status" value="1"/>
</dbReference>
<dbReference type="OrthoDB" id="9785745at2"/>
<dbReference type="InterPro" id="IPR005119">
    <property type="entry name" value="LysR_subst-bd"/>
</dbReference>
<dbReference type="EMBL" id="CP035544">
    <property type="protein sequence ID" value="QBA65123.1"/>
    <property type="molecule type" value="Genomic_DNA"/>
</dbReference>
<evidence type="ECO:0000256" key="3">
    <source>
        <dbReference type="ARBA" id="ARBA00023125"/>
    </source>
</evidence>
<evidence type="ECO:0000256" key="1">
    <source>
        <dbReference type="ARBA" id="ARBA00009437"/>
    </source>
</evidence>
<keyword evidence="4" id="KW-0804">Transcription</keyword>
<sequence length="307" mass="34804">MNYTLQQLRIFKTVAETKSITKASEVLHLTQPAVSIQLKKLQDQFDIPLTEVIGRQLYITEFGNEIAEVSERILNEVMGIRYRSKAYKGHLVGTLRISIVSTAKYVMPYFLSDFMRAHEGVDLQMDVTNKAGVISSLEENAVDFALVSVLPEQFEVDKVTLMKNKLYLVGSRSPVEKGNIVRKSDFEKLPFIFREKGSATRRAMVDFLRASGIRTGKMMQLTSNEALKQAVIAGLGYSIMPIIGLKNELNNGSLQILPVKGLPISTSWNLIWLSSKKFSPIANAYLDYVKEEKDTIIKEKFNWYEDY</sequence>
<dbReference type="PANTHER" id="PTHR30126:SF5">
    <property type="entry name" value="HTH-TYPE TRANSCRIPTIONAL ACTIVATOR CMPR"/>
    <property type="match status" value="1"/>
</dbReference>
<keyword evidence="7" id="KW-1185">Reference proteome</keyword>
<comment type="similarity">
    <text evidence="1">Belongs to the LysR transcriptional regulatory family.</text>
</comment>
<dbReference type="Pfam" id="PF00126">
    <property type="entry name" value="HTH_1"/>
    <property type="match status" value="1"/>
</dbReference>
<reference evidence="6 7" key="1">
    <citation type="submission" date="2019-01" db="EMBL/GenBank/DDBJ databases">
        <title>Muriicola soli sp. nov., isolated from soil.</title>
        <authorList>
            <person name="Kang H.J."/>
            <person name="Kim S.B."/>
        </authorList>
    </citation>
    <scope>NUCLEOTIDE SEQUENCE [LARGE SCALE GENOMIC DNA]</scope>
    <source>
        <strain evidence="6 7">MMS17-SY002</strain>
    </source>
</reference>
<keyword evidence="2" id="KW-0805">Transcription regulation</keyword>
<accession>A0A411EC57</accession>
<dbReference type="PROSITE" id="PS50931">
    <property type="entry name" value="HTH_LYSR"/>
    <property type="match status" value="1"/>
</dbReference>
<protein>
    <submittedName>
        <fullName evidence="6">LysR family transcriptional regulator</fullName>
    </submittedName>
</protein>
<dbReference type="KEGG" id="mur:EQY75_11650"/>
<organism evidence="6 7">
    <name type="scientific">Muriicola soli</name>
    <dbReference type="NCBI Taxonomy" id="2507538"/>
    <lineage>
        <taxon>Bacteria</taxon>
        <taxon>Pseudomonadati</taxon>
        <taxon>Bacteroidota</taxon>
        <taxon>Flavobacteriia</taxon>
        <taxon>Flavobacteriales</taxon>
        <taxon>Flavobacteriaceae</taxon>
        <taxon>Muriicola</taxon>
    </lineage>
</organism>
<gene>
    <name evidence="6" type="ORF">EQY75_11650</name>
</gene>
<dbReference type="Gene3D" id="1.10.10.10">
    <property type="entry name" value="Winged helix-like DNA-binding domain superfamily/Winged helix DNA-binding domain"/>
    <property type="match status" value="1"/>
</dbReference>
<proteinExistence type="inferred from homology"/>
<dbReference type="SUPFAM" id="SSF53850">
    <property type="entry name" value="Periplasmic binding protein-like II"/>
    <property type="match status" value="1"/>
</dbReference>
<keyword evidence="3" id="KW-0238">DNA-binding</keyword>
<dbReference type="Proteomes" id="UP000290889">
    <property type="component" value="Chromosome"/>
</dbReference>
<dbReference type="GO" id="GO:0003700">
    <property type="term" value="F:DNA-binding transcription factor activity"/>
    <property type="evidence" value="ECO:0007669"/>
    <property type="project" value="InterPro"/>
</dbReference>
<dbReference type="GO" id="GO:0000976">
    <property type="term" value="F:transcription cis-regulatory region binding"/>
    <property type="evidence" value="ECO:0007669"/>
    <property type="project" value="TreeGrafter"/>
</dbReference>
<evidence type="ECO:0000259" key="5">
    <source>
        <dbReference type="PROSITE" id="PS50931"/>
    </source>
</evidence>
<dbReference type="InterPro" id="IPR036390">
    <property type="entry name" value="WH_DNA-bd_sf"/>
</dbReference>
<dbReference type="AlphaFoldDB" id="A0A411EC57"/>
<dbReference type="Pfam" id="PF03466">
    <property type="entry name" value="LysR_substrate"/>
    <property type="match status" value="1"/>
</dbReference>
<name>A0A411EC57_9FLAO</name>
<evidence type="ECO:0000256" key="2">
    <source>
        <dbReference type="ARBA" id="ARBA00023015"/>
    </source>
</evidence>